<sequence length="46" mass="4938">MGNRVVLTRPAPVLVSVPRLFAGRWPAPGCGGAQLWWAIVELPAAR</sequence>
<protein>
    <submittedName>
        <fullName evidence="1">Putative peptide synthetase</fullName>
    </submittedName>
</protein>
<gene>
    <name evidence="1" type="ORF">I553_9102</name>
</gene>
<proteinExistence type="predicted"/>
<comment type="caution">
    <text evidence="1">The sequence shown here is derived from an EMBL/GenBank/DDBJ whole genome shotgun (WGS) entry which is preliminary data.</text>
</comment>
<accession>X8AQ96</accession>
<reference evidence="1" key="1">
    <citation type="submission" date="2014-01" db="EMBL/GenBank/DDBJ databases">
        <authorList>
            <person name="Brown-Elliot B."/>
            <person name="Wallace R."/>
            <person name="Lenaerts A."/>
            <person name="Ordway D."/>
            <person name="DeGroote M.A."/>
            <person name="Parker T."/>
            <person name="Sizemore C."/>
            <person name="Tallon L.J."/>
            <person name="Sadzewicz L.K."/>
            <person name="Sengamalay N."/>
            <person name="Fraser C.M."/>
            <person name="Hine E."/>
            <person name="Shefchek K.A."/>
            <person name="Das S.P."/>
            <person name="Tettelin H."/>
        </authorList>
    </citation>
    <scope>NUCLEOTIDE SEQUENCE [LARGE SCALE GENOMIC DNA]</scope>
    <source>
        <strain evidence="1">4042</strain>
    </source>
</reference>
<dbReference type="EMBL" id="JAOB01000050">
    <property type="protein sequence ID" value="EUA32985.1"/>
    <property type="molecule type" value="Genomic_DNA"/>
</dbReference>
<dbReference type="AlphaFoldDB" id="X8AQ96"/>
<name>X8AQ96_MYCXE</name>
<evidence type="ECO:0000313" key="1">
    <source>
        <dbReference type="EMBL" id="EUA32985.1"/>
    </source>
</evidence>
<organism evidence="1">
    <name type="scientific">Mycobacterium xenopi 4042</name>
    <dbReference type="NCBI Taxonomy" id="1299334"/>
    <lineage>
        <taxon>Bacteria</taxon>
        <taxon>Bacillati</taxon>
        <taxon>Actinomycetota</taxon>
        <taxon>Actinomycetes</taxon>
        <taxon>Mycobacteriales</taxon>
        <taxon>Mycobacteriaceae</taxon>
        <taxon>Mycobacterium</taxon>
    </lineage>
</organism>
<dbReference type="PATRIC" id="fig|1299334.3.peg.5521"/>